<dbReference type="RefSeq" id="WP_147827770.1">
    <property type="nucleotide sequence ID" value="NZ_BPQG01000006.1"/>
</dbReference>
<gene>
    <name evidence="6" type="primary">gltI_1</name>
    <name evidence="6" type="ORF">AFCDBAGC_0580</name>
</gene>
<dbReference type="InterPro" id="IPR051455">
    <property type="entry name" value="Bact_solute-bind_prot3"/>
</dbReference>
<feature type="chain" id="PRO_5046696691" evidence="4">
    <location>
        <begin position="29"/>
        <end position="308"/>
    </location>
</feature>
<accession>A0ABQ4QCJ7</accession>
<evidence type="ECO:0000313" key="6">
    <source>
        <dbReference type="EMBL" id="GJD42741.1"/>
    </source>
</evidence>
<dbReference type="SMART" id="SM00062">
    <property type="entry name" value="PBPb"/>
    <property type="match status" value="1"/>
</dbReference>
<reference evidence="6 7" key="1">
    <citation type="journal article" date="2021" name="Front. Microbiol.">
        <title>Comprehensive Comparative Genomics and Phenotyping of Methylobacterium Species.</title>
        <authorList>
            <person name="Alessa O."/>
            <person name="Ogura Y."/>
            <person name="Fujitani Y."/>
            <person name="Takami H."/>
            <person name="Hayashi T."/>
            <person name="Sahin N."/>
            <person name="Tani A."/>
        </authorList>
    </citation>
    <scope>NUCLEOTIDE SEQUENCE [LARGE SCALE GENOMIC DNA]</scope>
    <source>
        <strain evidence="6 7">DSM 23679</strain>
    </source>
</reference>
<dbReference type="SUPFAM" id="SSF53850">
    <property type="entry name" value="Periplasmic binding protein-like II"/>
    <property type="match status" value="1"/>
</dbReference>
<protein>
    <submittedName>
        <fullName evidence="6">Glutamate/aspartate import solute-binding protein</fullName>
    </submittedName>
</protein>
<dbReference type="Proteomes" id="UP001055117">
    <property type="component" value="Unassembled WGS sequence"/>
</dbReference>
<organism evidence="6 7">
    <name type="scientific">Methylobacterium cerastii</name>
    <dbReference type="NCBI Taxonomy" id="932741"/>
    <lineage>
        <taxon>Bacteria</taxon>
        <taxon>Pseudomonadati</taxon>
        <taxon>Pseudomonadota</taxon>
        <taxon>Alphaproteobacteria</taxon>
        <taxon>Hyphomicrobiales</taxon>
        <taxon>Methylobacteriaceae</taxon>
        <taxon>Methylobacterium</taxon>
    </lineage>
</organism>
<keyword evidence="3 4" id="KW-0732">Signal</keyword>
<evidence type="ECO:0000256" key="3">
    <source>
        <dbReference type="ARBA" id="ARBA00022729"/>
    </source>
</evidence>
<dbReference type="Pfam" id="PF00497">
    <property type="entry name" value="SBP_bac_3"/>
    <property type="match status" value="1"/>
</dbReference>
<sequence length="308" mass="33081">MASGKVIAALAAGLIAVGLIATPGPAGAVDVLTGSLKTIAAKGEVVIGYRTSSVPFSFVEGKRADGSPRPIGYAIDLCGEIVDEIGRETGRTDLKVRYEPVTSETRFAAVSEGRVDLECGSTTANAERRRTAAFSPVTFISATKLLVPRASAIASYRELGGKKVVVTAGTTNERAVRDILAKLKLQAEILTGKDHAESYAMVKDGRADAFATDDILLYGLIANDGTDGAKYTVLPDKLSFEPYGIMFRKDDPEMAGAVAATFSRLAESRELRWTYERWFLKRLPNGERLNVPMSNDLHTSFQLIGLED</sequence>
<evidence type="ECO:0000256" key="2">
    <source>
        <dbReference type="ARBA" id="ARBA00022448"/>
    </source>
</evidence>
<dbReference type="PANTHER" id="PTHR30085:SF2">
    <property type="entry name" value="GLUTAMATE_ASPARTATE IMPORT SOLUTE-BINDING PROTEIN"/>
    <property type="match status" value="1"/>
</dbReference>
<evidence type="ECO:0000256" key="1">
    <source>
        <dbReference type="ARBA" id="ARBA00010333"/>
    </source>
</evidence>
<keyword evidence="2" id="KW-0813">Transport</keyword>
<feature type="domain" description="Solute-binding protein family 3/N-terminal" evidence="5">
    <location>
        <begin position="44"/>
        <end position="282"/>
    </location>
</feature>
<dbReference type="PANTHER" id="PTHR30085">
    <property type="entry name" value="AMINO ACID ABC TRANSPORTER PERMEASE"/>
    <property type="match status" value="1"/>
</dbReference>
<dbReference type="InterPro" id="IPR001638">
    <property type="entry name" value="Solute-binding_3/MltF_N"/>
</dbReference>
<feature type="signal peptide" evidence="4">
    <location>
        <begin position="1"/>
        <end position="28"/>
    </location>
</feature>
<dbReference type="CDD" id="cd13688">
    <property type="entry name" value="PBP2_GltI_DEBP"/>
    <property type="match status" value="1"/>
</dbReference>
<name>A0ABQ4QCJ7_9HYPH</name>
<dbReference type="Gene3D" id="3.40.190.10">
    <property type="entry name" value="Periplasmic binding protein-like II"/>
    <property type="match status" value="2"/>
</dbReference>
<evidence type="ECO:0000256" key="4">
    <source>
        <dbReference type="SAM" id="SignalP"/>
    </source>
</evidence>
<evidence type="ECO:0000313" key="7">
    <source>
        <dbReference type="Proteomes" id="UP001055117"/>
    </source>
</evidence>
<dbReference type="EMBL" id="BPQG01000006">
    <property type="protein sequence ID" value="GJD42741.1"/>
    <property type="molecule type" value="Genomic_DNA"/>
</dbReference>
<comment type="caution">
    <text evidence="6">The sequence shown here is derived from an EMBL/GenBank/DDBJ whole genome shotgun (WGS) entry which is preliminary data.</text>
</comment>
<proteinExistence type="inferred from homology"/>
<evidence type="ECO:0000259" key="5">
    <source>
        <dbReference type="SMART" id="SM00062"/>
    </source>
</evidence>
<keyword evidence="7" id="KW-1185">Reference proteome</keyword>
<comment type="similarity">
    <text evidence="1">Belongs to the bacterial solute-binding protein 3 family.</text>
</comment>